<keyword evidence="3" id="KW-1185">Reference proteome</keyword>
<organism evidence="2 3">
    <name type="scientific">Armatimonas rosea</name>
    <dbReference type="NCBI Taxonomy" id="685828"/>
    <lineage>
        <taxon>Bacteria</taxon>
        <taxon>Bacillati</taxon>
        <taxon>Armatimonadota</taxon>
        <taxon>Armatimonadia</taxon>
        <taxon>Armatimonadales</taxon>
        <taxon>Armatimonadaceae</taxon>
        <taxon>Armatimonas</taxon>
    </lineage>
</organism>
<keyword evidence="2" id="KW-0255">Endonuclease</keyword>
<feature type="domain" description="Putative restriction endonuclease" evidence="1">
    <location>
        <begin position="36"/>
        <end position="184"/>
    </location>
</feature>
<accession>A0A7W9W8G1</accession>
<dbReference type="Proteomes" id="UP000520814">
    <property type="component" value="Unassembled WGS sequence"/>
</dbReference>
<sequence length="197" mass="22049">MASQTQEKMPVLPPQQGKVRWTRATFHWLCESGVLGDGRHELIDGEIISTMPNEPHLFVNSRLFLALIQIFGEDFTRMGGSLAISDTQEPQPDVAVTRHPITDYLTSGIPGPEEFVLVVEVSSATLHKDKTEKALLYATATIPEYWVVDITGRRVQVYRDPVAGEYRSVRVYDETQSVSSLAAPEALLRVSRFLPPR</sequence>
<keyword evidence="2" id="KW-0378">Hydrolase</keyword>
<dbReference type="PANTHER" id="PTHR35400:SF1">
    <property type="entry name" value="SLR1083 PROTEIN"/>
    <property type="match status" value="1"/>
</dbReference>
<proteinExistence type="predicted"/>
<keyword evidence="2" id="KW-0540">Nuclease</keyword>
<evidence type="ECO:0000259" key="1">
    <source>
        <dbReference type="Pfam" id="PF05685"/>
    </source>
</evidence>
<protein>
    <submittedName>
        <fullName evidence="2">Uma2 family endonuclease</fullName>
    </submittedName>
</protein>
<dbReference type="InterPro" id="IPR008538">
    <property type="entry name" value="Uma2"/>
</dbReference>
<dbReference type="Pfam" id="PF05685">
    <property type="entry name" value="Uma2"/>
    <property type="match status" value="1"/>
</dbReference>
<reference evidence="2 3" key="1">
    <citation type="submission" date="2020-08" db="EMBL/GenBank/DDBJ databases">
        <title>Genomic Encyclopedia of Type Strains, Phase IV (KMG-IV): sequencing the most valuable type-strain genomes for metagenomic binning, comparative biology and taxonomic classification.</title>
        <authorList>
            <person name="Goeker M."/>
        </authorList>
    </citation>
    <scope>NUCLEOTIDE SEQUENCE [LARGE SCALE GENOMIC DNA]</scope>
    <source>
        <strain evidence="2 3">DSM 23562</strain>
    </source>
</reference>
<dbReference type="AlphaFoldDB" id="A0A7W9W8G1"/>
<dbReference type="Gene3D" id="3.90.1570.10">
    <property type="entry name" value="tt1808, chain A"/>
    <property type="match status" value="1"/>
</dbReference>
<dbReference type="InterPro" id="IPR012296">
    <property type="entry name" value="Nuclease_put_TT1808"/>
</dbReference>
<evidence type="ECO:0000313" key="3">
    <source>
        <dbReference type="Proteomes" id="UP000520814"/>
    </source>
</evidence>
<dbReference type="InterPro" id="IPR011335">
    <property type="entry name" value="Restrct_endonuc-II-like"/>
</dbReference>
<dbReference type="PANTHER" id="PTHR35400">
    <property type="entry name" value="SLR1083 PROTEIN"/>
    <property type="match status" value="1"/>
</dbReference>
<gene>
    <name evidence="2" type="ORF">HNQ39_004549</name>
</gene>
<dbReference type="RefSeq" id="WP_184202303.1">
    <property type="nucleotide sequence ID" value="NZ_JACHGW010000004.1"/>
</dbReference>
<dbReference type="EMBL" id="JACHGW010000004">
    <property type="protein sequence ID" value="MBB6052728.1"/>
    <property type="molecule type" value="Genomic_DNA"/>
</dbReference>
<name>A0A7W9W8G1_ARMRO</name>
<dbReference type="GO" id="GO:0004519">
    <property type="term" value="F:endonuclease activity"/>
    <property type="evidence" value="ECO:0007669"/>
    <property type="project" value="UniProtKB-KW"/>
</dbReference>
<evidence type="ECO:0000313" key="2">
    <source>
        <dbReference type="EMBL" id="MBB6052728.1"/>
    </source>
</evidence>
<dbReference type="CDD" id="cd06260">
    <property type="entry name" value="DUF820-like"/>
    <property type="match status" value="1"/>
</dbReference>
<dbReference type="SUPFAM" id="SSF52980">
    <property type="entry name" value="Restriction endonuclease-like"/>
    <property type="match status" value="1"/>
</dbReference>
<comment type="caution">
    <text evidence="2">The sequence shown here is derived from an EMBL/GenBank/DDBJ whole genome shotgun (WGS) entry which is preliminary data.</text>
</comment>